<evidence type="ECO:0000313" key="8">
    <source>
        <dbReference type="EMBL" id="EEG08164.1"/>
    </source>
</evidence>
<dbReference type="InterPro" id="IPR018247">
    <property type="entry name" value="EF_Hand_1_Ca_BS"/>
</dbReference>
<dbReference type="Proteomes" id="UP000003165">
    <property type="component" value="Unassembled WGS sequence"/>
</dbReference>
<feature type="domain" description="Flagellar hook-associated protein 2 C-terminal" evidence="7">
    <location>
        <begin position="208"/>
        <end position="432"/>
    </location>
</feature>
<organism evidence="8 9">
    <name type="scientific">Pseudogulbenkiania ferrooxidans 2002</name>
    <dbReference type="NCBI Taxonomy" id="279714"/>
    <lineage>
        <taxon>Bacteria</taxon>
        <taxon>Pseudomonadati</taxon>
        <taxon>Pseudomonadota</taxon>
        <taxon>Betaproteobacteria</taxon>
        <taxon>Neisseriales</taxon>
        <taxon>Chromobacteriaceae</taxon>
        <taxon>Pseudogulbenkiania</taxon>
    </lineage>
</organism>
<dbReference type="GO" id="GO:0007155">
    <property type="term" value="P:cell adhesion"/>
    <property type="evidence" value="ECO:0007669"/>
    <property type="project" value="InterPro"/>
</dbReference>
<evidence type="ECO:0000256" key="5">
    <source>
        <dbReference type="RuleBase" id="RU362066"/>
    </source>
</evidence>
<keyword evidence="3" id="KW-0175">Coiled coil</keyword>
<evidence type="ECO:0000256" key="3">
    <source>
        <dbReference type="ARBA" id="ARBA00023054"/>
    </source>
</evidence>
<comment type="similarity">
    <text evidence="1 5">Belongs to the FliD family.</text>
</comment>
<accession>B9Z4T2</accession>
<keyword evidence="8" id="KW-0966">Cell projection</keyword>
<evidence type="ECO:0000259" key="7">
    <source>
        <dbReference type="Pfam" id="PF07195"/>
    </source>
</evidence>
<dbReference type="AlphaFoldDB" id="B9Z4T2"/>
<keyword evidence="9" id="KW-1185">Reference proteome</keyword>
<keyword evidence="5" id="KW-0964">Secreted</keyword>
<dbReference type="GO" id="GO:0005576">
    <property type="term" value="C:extracellular region"/>
    <property type="evidence" value="ECO:0007669"/>
    <property type="project" value="UniProtKB-SubCell"/>
</dbReference>
<gene>
    <name evidence="8" type="ORF">FuraDRAFT_2367</name>
</gene>
<dbReference type="Pfam" id="PF07195">
    <property type="entry name" value="FliD_C"/>
    <property type="match status" value="1"/>
</dbReference>
<evidence type="ECO:0000256" key="4">
    <source>
        <dbReference type="ARBA" id="ARBA00023143"/>
    </source>
</evidence>
<protein>
    <recommendedName>
        <fullName evidence="5">Flagellar hook-associated protein 2</fullName>
        <shortName evidence="5">HAP2</shortName>
    </recommendedName>
    <alternativeName>
        <fullName evidence="5">Flagellar cap protein</fullName>
    </alternativeName>
</protein>
<evidence type="ECO:0000259" key="6">
    <source>
        <dbReference type="Pfam" id="PF02465"/>
    </source>
</evidence>
<keyword evidence="4 5" id="KW-0975">Bacterial flagellum</keyword>
<evidence type="ECO:0000256" key="2">
    <source>
        <dbReference type="ARBA" id="ARBA00011255"/>
    </source>
</evidence>
<comment type="caution">
    <text evidence="8">The sequence shown here is derived from an EMBL/GenBank/DDBJ whole genome shotgun (WGS) entry which is preliminary data.</text>
</comment>
<keyword evidence="8" id="KW-0282">Flagellum</keyword>
<dbReference type="PANTHER" id="PTHR30288:SF0">
    <property type="entry name" value="FLAGELLAR HOOK-ASSOCIATED PROTEIN 2"/>
    <property type="match status" value="1"/>
</dbReference>
<comment type="function">
    <text evidence="5">Required for morphogenesis and for the elongation of the flagellar filament by facilitating polymerization of the flagellin monomers at the tip of growing filament. Forms a capping structure, which prevents flagellin subunits (transported through the central channel of the flagellum) from leaking out without polymerization at the distal end.</text>
</comment>
<dbReference type="Pfam" id="PF02465">
    <property type="entry name" value="FliD_N"/>
    <property type="match status" value="1"/>
</dbReference>
<dbReference type="PROSITE" id="PS00018">
    <property type="entry name" value="EF_HAND_1"/>
    <property type="match status" value="1"/>
</dbReference>
<feature type="domain" description="Flagellar hook-associated protein 2 N-terminal" evidence="6">
    <location>
        <begin position="4"/>
        <end position="99"/>
    </location>
</feature>
<dbReference type="GO" id="GO:0009424">
    <property type="term" value="C:bacterial-type flagellum hook"/>
    <property type="evidence" value="ECO:0007669"/>
    <property type="project" value="UniProtKB-UniRule"/>
</dbReference>
<dbReference type="PANTHER" id="PTHR30288">
    <property type="entry name" value="FLAGELLAR CAP/ASSEMBLY PROTEIN FLID"/>
    <property type="match status" value="1"/>
</dbReference>
<comment type="subunit">
    <text evidence="2 5">Homopentamer.</text>
</comment>
<dbReference type="eggNOG" id="COG1345">
    <property type="taxonomic scope" value="Bacteria"/>
</dbReference>
<evidence type="ECO:0000313" key="9">
    <source>
        <dbReference type="Proteomes" id="UP000003165"/>
    </source>
</evidence>
<sequence>MADINPTQMATQLANLYVQQAQQRLSMQNSSAKARSDGLSKLQSALQDFRSALTSLSAKKSMVAMSASFSQSNAGTVSASGTAQAGSYSLFVEQLASAQQLAYDGVSGASGGTLTVSLGGNPFSVDLASADRDGDHNLTTSEIALAINQAAGNAGKVNAMVLTANGISRLVLTSGKTGAANTIGVDASQASDPALQTAFASSSQLSPAQDAKVWLGGQGSGVLMQQASNTFTAIDGVTMTFGAMSAGQSLTLNVARSDSDTGGNVQNFVDAYNTLLKSLGSLTASGGADKDQKAGPFATDAGVRSLRDHLNTLIRQSFGGVRLADMGITAARDGTLSLDRSKLDKLLADQPTALDGFFNGSNADGLLAQAGSYLDKWLNASSGLITQRKDSAQRMQNDLDAQQTRIDNQYDQAYKRYLAQFTQLQTMQAQMSQTLDSLNSYFSQ</sequence>
<proteinExistence type="inferred from homology"/>
<dbReference type="RefSeq" id="WP_008954387.1">
    <property type="nucleotide sequence ID" value="NZ_ACIS01000006.1"/>
</dbReference>
<dbReference type="EMBL" id="ACIS01000006">
    <property type="protein sequence ID" value="EEG08164.1"/>
    <property type="molecule type" value="Genomic_DNA"/>
</dbReference>
<dbReference type="InterPro" id="IPR040026">
    <property type="entry name" value="FliD"/>
</dbReference>
<reference evidence="8 9" key="1">
    <citation type="submission" date="2009-02" db="EMBL/GenBank/DDBJ databases">
        <title>Sequencing of the draft genome and assembly of Lutiella nitroferrum 2002.</title>
        <authorList>
            <consortium name="US DOE Joint Genome Institute (JGI-PGF)"/>
            <person name="Lucas S."/>
            <person name="Copeland A."/>
            <person name="Lapidus A."/>
            <person name="Glavina del Rio T."/>
            <person name="Tice H."/>
            <person name="Bruce D."/>
            <person name="Goodwin L."/>
            <person name="Pitluck S."/>
            <person name="Larimer F."/>
            <person name="Land M.L."/>
            <person name="Hauser L."/>
            <person name="Coates J.D."/>
        </authorList>
    </citation>
    <scope>NUCLEOTIDE SEQUENCE [LARGE SCALE GENOMIC DNA]</scope>
    <source>
        <strain evidence="8 9">2002</strain>
    </source>
</reference>
<keyword evidence="8" id="KW-0969">Cilium</keyword>
<evidence type="ECO:0000256" key="1">
    <source>
        <dbReference type="ARBA" id="ARBA00009764"/>
    </source>
</evidence>
<name>B9Z4T2_9NEIS</name>
<dbReference type="InterPro" id="IPR003481">
    <property type="entry name" value="FliD_N"/>
</dbReference>
<dbReference type="GO" id="GO:0009421">
    <property type="term" value="C:bacterial-type flagellum filament cap"/>
    <property type="evidence" value="ECO:0007669"/>
    <property type="project" value="InterPro"/>
</dbReference>
<dbReference type="InterPro" id="IPR010809">
    <property type="entry name" value="FliD_C"/>
</dbReference>
<comment type="subcellular location">
    <subcellularLocation>
        <location evidence="5">Secreted</location>
    </subcellularLocation>
    <subcellularLocation>
        <location evidence="5">Bacterial flagellum</location>
    </subcellularLocation>
</comment>